<name>A0A3B0XY73_9ZZZZ</name>
<dbReference type="EMBL" id="UOFG01000139">
    <property type="protein sequence ID" value="VAW61136.1"/>
    <property type="molecule type" value="Genomic_DNA"/>
</dbReference>
<accession>A0A3B0XY73</accession>
<protein>
    <submittedName>
        <fullName evidence="1">Uncharacterized protein</fullName>
    </submittedName>
</protein>
<evidence type="ECO:0000313" key="1">
    <source>
        <dbReference type="EMBL" id="VAW61136.1"/>
    </source>
</evidence>
<gene>
    <name evidence="1" type="ORF">MNBD_GAMMA11-300</name>
</gene>
<organism evidence="1">
    <name type="scientific">hydrothermal vent metagenome</name>
    <dbReference type="NCBI Taxonomy" id="652676"/>
    <lineage>
        <taxon>unclassified sequences</taxon>
        <taxon>metagenomes</taxon>
        <taxon>ecological metagenomes</taxon>
    </lineage>
</organism>
<dbReference type="AlphaFoldDB" id="A0A3B0XY73"/>
<sequence>MRVTRLTQISMFEIYSKHERGIQLKALSALLDDYPEILTLINMI</sequence>
<reference evidence="1" key="1">
    <citation type="submission" date="2018-06" db="EMBL/GenBank/DDBJ databases">
        <authorList>
            <person name="Zhirakovskaya E."/>
        </authorList>
    </citation>
    <scope>NUCLEOTIDE SEQUENCE</scope>
</reference>
<proteinExistence type="predicted"/>